<feature type="signal peptide" evidence="2">
    <location>
        <begin position="1"/>
        <end position="18"/>
    </location>
</feature>
<feature type="compositionally biased region" description="Polar residues" evidence="1">
    <location>
        <begin position="57"/>
        <end position="74"/>
    </location>
</feature>
<comment type="caution">
    <text evidence="3">The sequence shown here is derived from an EMBL/GenBank/DDBJ whole genome shotgun (WGS) entry which is preliminary data.</text>
</comment>
<evidence type="ECO:0000313" key="4">
    <source>
        <dbReference type="Proteomes" id="UP001607303"/>
    </source>
</evidence>
<accession>A0ABD2CZG9</accession>
<feature type="region of interest" description="Disordered" evidence="1">
    <location>
        <begin position="92"/>
        <end position="121"/>
    </location>
</feature>
<keyword evidence="4" id="KW-1185">Reference proteome</keyword>
<gene>
    <name evidence="3" type="ORF">V1477_001300</name>
</gene>
<feature type="compositionally biased region" description="Gly residues" evidence="1">
    <location>
        <begin position="36"/>
        <end position="47"/>
    </location>
</feature>
<reference evidence="3 4" key="1">
    <citation type="journal article" date="2024" name="Ann. Entomol. Soc. Am.">
        <title>Genomic analyses of the southern and eastern yellowjacket wasps (Hymenoptera: Vespidae) reveal evolutionary signatures of social life.</title>
        <authorList>
            <person name="Catto M.A."/>
            <person name="Caine P.B."/>
            <person name="Orr S.E."/>
            <person name="Hunt B.G."/>
            <person name="Goodisman M.A.D."/>
        </authorList>
    </citation>
    <scope>NUCLEOTIDE SEQUENCE [LARGE SCALE GENOMIC DNA]</scope>
    <source>
        <strain evidence="3">232</strain>
        <tissue evidence="3">Head and thorax</tissue>
    </source>
</reference>
<sequence>MGWLALSVIQISWGCLWCGSDVRREKERNGLEGRRGGGGGGGGGGGSSRASRRTVETETNGQTDRQRSASTADSSLAHLYDHRRYHLQRLTPRATSTPPPPPPPPPSPPPPSSSSTSLPPATTRSSLLLFYHPLTLPQNQNRLYREYSAKQPPLGYYLYDWEDGIKLSVQPKCNNIHYYANACGSRRAAPHRTAPHRTAPHRTT</sequence>
<evidence type="ECO:0000313" key="3">
    <source>
        <dbReference type="EMBL" id="KAL2750510.1"/>
    </source>
</evidence>
<name>A0ABD2CZG9_VESMC</name>
<dbReference type="AlphaFoldDB" id="A0ABD2CZG9"/>
<dbReference type="Proteomes" id="UP001607303">
    <property type="component" value="Unassembled WGS sequence"/>
</dbReference>
<keyword evidence="2" id="KW-0732">Signal</keyword>
<feature type="region of interest" description="Disordered" evidence="1">
    <location>
        <begin position="28"/>
        <end position="77"/>
    </location>
</feature>
<dbReference type="EMBL" id="JAYRBN010000010">
    <property type="protein sequence ID" value="KAL2750510.1"/>
    <property type="molecule type" value="Genomic_DNA"/>
</dbReference>
<protein>
    <submittedName>
        <fullName evidence="3">Uncharacterized protein</fullName>
    </submittedName>
</protein>
<proteinExistence type="predicted"/>
<feature type="chain" id="PRO_5044770078" evidence="2">
    <location>
        <begin position="19"/>
        <end position="204"/>
    </location>
</feature>
<feature type="compositionally biased region" description="Pro residues" evidence="1">
    <location>
        <begin position="97"/>
        <end position="112"/>
    </location>
</feature>
<evidence type="ECO:0000256" key="2">
    <source>
        <dbReference type="SAM" id="SignalP"/>
    </source>
</evidence>
<evidence type="ECO:0000256" key="1">
    <source>
        <dbReference type="SAM" id="MobiDB-lite"/>
    </source>
</evidence>
<organism evidence="3 4">
    <name type="scientific">Vespula maculifrons</name>
    <name type="common">Eastern yellow jacket</name>
    <name type="synonym">Wasp</name>
    <dbReference type="NCBI Taxonomy" id="7453"/>
    <lineage>
        <taxon>Eukaryota</taxon>
        <taxon>Metazoa</taxon>
        <taxon>Ecdysozoa</taxon>
        <taxon>Arthropoda</taxon>
        <taxon>Hexapoda</taxon>
        <taxon>Insecta</taxon>
        <taxon>Pterygota</taxon>
        <taxon>Neoptera</taxon>
        <taxon>Endopterygota</taxon>
        <taxon>Hymenoptera</taxon>
        <taxon>Apocrita</taxon>
        <taxon>Aculeata</taxon>
        <taxon>Vespoidea</taxon>
        <taxon>Vespidae</taxon>
        <taxon>Vespinae</taxon>
        <taxon>Vespula</taxon>
    </lineage>
</organism>